<evidence type="ECO:0000313" key="2">
    <source>
        <dbReference type="EMBL" id="KAB2444944.1"/>
    </source>
</evidence>
<proteinExistence type="predicted"/>
<dbReference type="RefSeq" id="WP_151624919.1">
    <property type="nucleotide sequence ID" value="NZ_WBPG01000008.1"/>
</dbReference>
<name>A0A7V7SB03_9BACI</name>
<dbReference type="AlphaFoldDB" id="A0A7V7SB03"/>
<sequence length="641" mass="72226">MRAPSGDLHIVDFKTSQIVSVIQPKDYRDDKRHWEIKNNIDTLEFKVFDGTKHAITLMQQNLVLKEVRDGRIVPYVITEVEKDSDGRSLTVYASGEWILLAKAGIIDPQKIESKTLKECMEIALKGTKLKVGKTEHDGAHSMAIDEFTDPLDLLKKIAASFEMEIQYRAEVVGSKIVGRYVDMVKRRGRYTGKEVTLGKDLIGIKRIENSQNICTALLGFVRKEGGEFITISEINDGVPYLVDDEAYQRWNEKGQHKFGFYSPETENQDMTPQRLKILMKTEMAKRVNTSVSYEVDAASIGRIFGMSHELINEGDVIRIKDTGFTPPLFLAARAISGDESFKNPSQDKYIFGDYREIVDTREELQKLYNKIRDSLYDKANLDALKELEKLLEETSSDFNDKLIAMKTSIEKTDQSIVLNAQAVNQKLEKLTGELKVTAESVSSKVEKDNIISTINQTAERVKITADLIDLVGKVKAEWLIAGLLMGMTIKTSNTNEHLHMENQVLRFVNQGTDKLVMGFENERKSKTLNPYIVLGQGDGNGRNFGSIYKDNDGVYYRYVDNAGAESNIRLTSQGNIGITAQDGLWFTSKRTNFTAPIETPAIKFNSFGSTPGSQQGVIWVGHGYNGFGPYFYNNGWIPLKY</sequence>
<dbReference type="EMBL" id="WBPG01000008">
    <property type="protein sequence ID" value="KAB2444944.1"/>
    <property type="molecule type" value="Genomic_DNA"/>
</dbReference>
<evidence type="ECO:0000259" key="1">
    <source>
        <dbReference type="Pfam" id="PF06605"/>
    </source>
</evidence>
<dbReference type="InterPro" id="IPR007119">
    <property type="entry name" value="Phage_tail_spike_N"/>
</dbReference>
<dbReference type="InterPro" id="IPR010572">
    <property type="entry name" value="Tail_dom"/>
</dbReference>
<dbReference type="Proteomes" id="UP000470409">
    <property type="component" value="Unassembled WGS sequence"/>
</dbReference>
<accession>A0A7V7SB03</accession>
<organism evidence="2 3">
    <name type="scientific">Bacillus luti</name>
    <dbReference type="NCBI Taxonomy" id="2026191"/>
    <lineage>
        <taxon>Bacteria</taxon>
        <taxon>Bacillati</taxon>
        <taxon>Bacillota</taxon>
        <taxon>Bacilli</taxon>
        <taxon>Bacillales</taxon>
        <taxon>Bacillaceae</taxon>
        <taxon>Bacillus</taxon>
        <taxon>Bacillus cereus group</taxon>
    </lineage>
</organism>
<feature type="domain" description="Tail spike" evidence="1">
    <location>
        <begin position="100"/>
        <end position="336"/>
    </location>
</feature>
<protein>
    <recommendedName>
        <fullName evidence="1">Tail spike domain-containing protein</fullName>
    </recommendedName>
</protein>
<dbReference type="NCBIfam" id="TIGR01665">
    <property type="entry name" value="put_anti_recept"/>
    <property type="match status" value="1"/>
</dbReference>
<evidence type="ECO:0000313" key="3">
    <source>
        <dbReference type="Proteomes" id="UP000470409"/>
    </source>
</evidence>
<gene>
    <name evidence="2" type="ORF">F8163_07095</name>
</gene>
<dbReference type="Pfam" id="PF06605">
    <property type="entry name" value="Prophage_tail"/>
    <property type="match status" value="1"/>
</dbReference>
<comment type="caution">
    <text evidence="2">The sequence shown here is derived from an EMBL/GenBank/DDBJ whole genome shotgun (WGS) entry which is preliminary data.</text>
</comment>
<reference evidence="2 3" key="1">
    <citation type="submission" date="2019-10" db="EMBL/GenBank/DDBJ databases">
        <title>Bacillus from the desert of Cuatro Cinegas, Coahuila.</title>
        <authorList>
            <person name="Olmedo-Alvarez G."/>
            <person name="Saldana S."/>
            <person name="Barcelo D."/>
        </authorList>
    </citation>
    <scope>NUCLEOTIDE SEQUENCE [LARGE SCALE GENOMIC DNA]</scope>
    <source>
        <strain evidence="2 3">CH155b_5T</strain>
    </source>
</reference>